<dbReference type="PANTHER" id="PTHR42711">
    <property type="entry name" value="ABC TRANSPORTER ATP-BINDING PROTEIN"/>
    <property type="match status" value="1"/>
</dbReference>
<dbReference type="OrthoDB" id="9804819at2"/>
<evidence type="ECO:0000313" key="12">
    <source>
        <dbReference type="EMBL" id="RXR36376.1"/>
    </source>
</evidence>
<name>A0A4Q1L0V9_9CELL</name>
<evidence type="ECO:0000256" key="1">
    <source>
        <dbReference type="ARBA" id="ARBA00004202"/>
    </source>
</evidence>
<keyword evidence="14" id="KW-1185">Reference proteome</keyword>
<dbReference type="FunFam" id="3.40.50.300:FF:000589">
    <property type="entry name" value="ABC transporter, ATP-binding subunit"/>
    <property type="match status" value="1"/>
</dbReference>
<evidence type="ECO:0000313" key="11">
    <source>
        <dbReference type="EMBL" id="RXR27056.1"/>
    </source>
</evidence>
<dbReference type="PANTHER" id="PTHR42711:SF16">
    <property type="entry name" value="ABC TRANSPORTER ATP-BINDING PROTEIN"/>
    <property type="match status" value="1"/>
</dbReference>
<proteinExistence type="predicted"/>
<dbReference type="InterPro" id="IPR017871">
    <property type="entry name" value="ABC_transporter-like_CS"/>
</dbReference>
<dbReference type="PROSITE" id="PS50893">
    <property type="entry name" value="ABC_TRANSPORTER_2"/>
    <property type="match status" value="1"/>
</dbReference>
<sequence>MTTAHPVPSVPPSAASSLSARSSQSAVTLPDGAAPAIEVVALRKAYGSTVAVRDVSFAVGQGEIFGILGPNGAGKTTTVECLAGLRQADSGSVRILGLDPQSEPASVRELLGVQLQEAELNERMTVAEALRLYASFYEDPADTAELMDLLDLAPHRDQQFAKLSGGQKQRLSIALALVGNPQVAILDELTTGLDPQARRATWELVERVRDRGVTILLVTHFMDEAERLCDRLVVIDQGVVVAAGSPAELIESVDSTRVLRLRVEPHEEDGVLGVLGGLADVRAVTRAGREIEVTGTRRVLPAVVLALAERDVVPDVRTMTRSLEDVFVHVTGRTYDHTGATGPATTADRSDDDRSETEGAAR</sequence>
<dbReference type="InterPro" id="IPR050763">
    <property type="entry name" value="ABC_transporter_ATP-binding"/>
</dbReference>
<comment type="caution">
    <text evidence="12">The sequence shown here is derived from an EMBL/GenBank/DDBJ whole genome shotgun (WGS) entry which is preliminary data.</text>
</comment>
<dbReference type="CDD" id="cd03230">
    <property type="entry name" value="ABC_DR_subfamily_A"/>
    <property type="match status" value="1"/>
</dbReference>
<dbReference type="EMBL" id="SDJR01000003">
    <property type="protein sequence ID" value="RXR27056.1"/>
    <property type="molecule type" value="Genomic_DNA"/>
</dbReference>
<feature type="compositionally biased region" description="Basic and acidic residues" evidence="9">
    <location>
        <begin position="348"/>
        <end position="362"/>
    </location>
</feature>
<gene>
    <name evidence="11" type="ORF">EQW73_06340</name>
    <name evidence="12" type="ORF">EQW78_02080</name>
</gene>
<reference evidence="13 14" key="1">
    <citation type="submission" date="2019-01" db="EMBL/GenBank/DDBJ databases">
        <title>Oerskovia turbata Genome sequencing and assembly.</title>
        <authorList>
            <person name="Dou T."/>
        </authorList>
    </citation>
    <scope>NUCLEOTIDE SEQUENCE [LARGE SCALE GENOMIC DNA]</scope>
    <source>
        <strain evidence="12 13">JCM12123</strain>
        <strain evidence="11 14">JCM3160</strain>
    </source>
</reference>
<evidence type="ECO:0000313" key="13">
    <source>
        <dbReference type="Proteomes" id="UP000289805"/>
    </source>
</evidence>
<keyword evidence="4" id="KW-0547">Nucleotide-binding</keyword>
<evidence type="ECO:0000256" key="4">
    <source>
        <dbReference type="ARBA" id="ARBA00022741"/>
    </source>
</evidence>
<dbReference type="Proteomes" id="UP000289805">
    <property type="component" value="Unassembled WGS sequence"/>
</dbReference>
<dbReference type="STRING" id="1713.GCA_000718325_00065"/>
<dbReference type="RefSeq" id="WP_084689636.1">
    <property type="nucleotide sequence ID" value="NZ_JOFV01000001.1"/>
</dbReference>
<evidence type="ECO:0000256" key="9">
    <source>
        <dbReference type="SAM" id="MobiDB-lite"/>
    </source>
</evidence>
<protein>
    <submittedName>
        <fullName evidence="12">ABC transporter ATP-binding protein</fullName>
    </submittedName>
</protein>
<dbReference type="InterPro" id="IPR027417">
    <property type="entry name" value="P-loop_NTPase"/>
</dbReference>
<evidence type="ECO:0000256" key="6">
    <source>
        <dbReference type="ARBA" id="ARBA00022967"/>
    </source>
</evidence>
<dbReference type="Proteomes" id="UP000290517">
    <property type="component" value="Unassembled WGS sequence"/>
</dbReference>
<evidence type="ECO:0000256" key="5">
    <source>
        <dbReference type="ARBA" id="ARBA00022840"/>
    </source>
</evidence>
<keyword evidence="6" id="KW-1278">Translocase</keyword>
<keyword evidence="8" id="KW-0046">Antibiotic resistance</keyword>
<evidence type="ECO:0000256" key="3">
    <source>
        <dbReference type="ARBA" id="ARBA00022475"/>
    </source>
</evidence>
<dbReference type="AlphaFoldDB" id="A0A4Q1L0V9"/>
<evidence type="ECO:0000256" key="2">
    <source>
        <dbReference type="ARBA" id="ARBA00022448"/>
    </source>
</evidence>
<dbReference type="GO" id="GO:0046677">
    <property type="term" value="P:response to antibiotic"/>
    <property type="evidence" value="ECO:0007669"/>
    <property type="project" value="UniProtKB-KW"/>
</dbReference>
<dbReference type="InterPro" id="IPR003439">
    <property type="entry name" value="ABC_transporter-like_ATP-bd"/>
</dbReference>
<dbReference type="GO" id="GO:0016887">
    <property type="term" value="F:ATP hydrolysis activity"/>
    <property type="evidence" value="ECO:0007669"/>
    <property type="project" value="InterPro"/>
</dbReference>
<evidence type="ECO:0000259" key="10">
    <source>
        <dbReference type="PROSITE" id="PS50893"/>
    </source>
</evidence>
<keyword evidence="2" id="KW-0813">Transport</keyword>
<evidence type="ECO:0000256" key="7">
    <source>
        <dbReference type="ARBA" id="ARBA00023136"/>
    </source>
</evidence>
<dbReference type="GO" id="GO:0005886">
    <property type="term" value="C:plasma membrane"/>
    <property type="evidence" value="ECO:0007669"/>
    <property type="project" value="UniProtKB-SubCell"/>
</dbReference>
<accession>A0A4Q1L0V9</accession>
<feature type="region of interest" description="Disordered" evidence="9">
    <location>
        <begin position="334"/>
        <end position="362"/>
    </location>
</feature>
<dbReference type="Pfam" id="PF00005">
    <property type="entry name" value="ABC_tran"/>
    <property type="match status" value="1"/>
</dbReference>
<dbReference type="GO" id="GO:0005524">
    <property type="term" value="F:ATP binding"/>
    <property type="evidence" value="ECO:0007669"/>
    <property type="project" value="UniProtKB-KW"/>
</dbReference>
<dbReference type="EMBL" id="SDJQ01000003">
    <property type="protein sequence ID" value="RXR36376.1"/>
    <property type="molecule type" value="Genomic_DNA"/>
</dbReference>
<dbReference type="SMART" id="SM00382">
    <property type="entry name" value="AAA"/>
    <property type="match status" value="1"/>
</dbReference>
<evidence type="ECO:0000256" key="8">
    <source>
        <dbReference type="ARBA" id="ARBA00023251"/>
    </source>
</evidence>
<feature type="domain" description="ABC transporter" evidence="10">
    <location>
        <begin position="37"/>
        <end position="262"/>
    </location>
</feature>
<keyword evidence="5 12" id="KW-0067">ATP-binding</keyword>
<dbReference type="Gene3D" id="3.40.50.300">
    <property type="entry name" value="P-loop containing nucleotide triphosphate hydrolases"/>
    <property type="match status" value="1"/>
</dbReference>
<evidence type="ECO:0000313" key="14">
    <source>
        <dbReference type="Proteomes" id="UP000290517"/>
    </source>
</evidence>
<keyword evidence="7" id="KW-0472">Membrane</keyword>
<dbReference type="InterPro" id="IPR003593">
    <property type="entry name" value="AAA+_ATPase"/>
</dbReference>
<comment type="subcellular location">
    <subcellularLocation>
        <location evidence="1">Cell membrane</location>
        <topology evidence="1">Peripheral membrane protein</topology>
    </subcellularLocation>
</comment>
<organism evidence="12 13">
    <name type="scientific">Oerskovia turbata</name>
    <dbReference type="NCBI Taxonomy" id="1713"/>
    <lineage>
        <taxon>Bacteria</taxon>
        <taxon>Bacillati</taxon>
        <taxon>Actinomycetota</taxon>
        <taxon>Actinomycetes</taxon>
        <taxon>Micrococcales</taxon>
        <taxon>Cellulomonadaceae</taxon>
        <taxon>Oerskovia</taxon>
    </lineage>
</organism>
<dbReference type="PROSITE" id="PS00211">
    <property type="entry name" value="ABC_TRANSPORTER_1"/>
    <property type="match status" value="1"/>
</dbReference>
<dbReference type="SUPFAM" id="SSF52540">
    <property type="entry name" value="P-loop containing nucleoside triphosphate hydrolases"/>
    <property type="match status" value="1"/>
</dbReference>
<keyword evidence="3" id="KW-1003">Cell membrane</keyword>